<dbReference type="OMA" id="SCWGMPN"/>
<dbReference type="PANTHER" id="PTHR43083">
    <property type="entry name" value="MANNAN POLYMERASE II"/>
    <property type="match status" value="1"/>
</dbReference>
<dbReference type="STRING" id="284592.Q6BUC6"/>
<dbReference type="HOGENOM" id="CLU_048297_2_0_1"/>
<dbReference type="InterPro" id="IPR029044">
    <property type="entry name" value="Nucleotide-diphossugar_trans"/>
</dbReference>
<dbReference type="EMBL" id="CR382135">
    <property type="protein sequence ID" value="CAG86269.2"/>
    <property type="molecule type" value="Genomic_DNA"/>
</dbReference>
<dbReference type="InParanoid" id="Q6BUC6"/>
<evidence type="ECO:0000313" key="3">
    <source>
        <dbReference type="Proteomes" id="UP000000599"/>
    </source>
</evidence>
<dbReference type="GO" id="GO:0000009">
    <property type="term" value="F:alpha-1,6-mannosyltransferase activity"/>
    <property type="evidence" value="ECO:0007669"/>
    <property type="project" value="TreeGrafter"/>
</dbReference>
<accession>Q6BUC6</accession>
<dbReference type="KEGG" id="dha:DEHA2C11902g"/>
<dbReference type="GeneID" id="2900763"/>
<dbReference type="eggNOG" id="ENOG502S17G">
    <property type="taxonomic scope" value="Eukaryota"/>
</dbReference>
<dbReference type="GO" id="GO:0000032">
    <property type="term" value="P:cell wall mannoprotein biosynthetic process"/>
    <property type="evidence" value="ECO:0007669"/>
    <property type="project" value="TreeGrafter"/>
</dbReference>
<dbReference type="InterPro" id="IPR052086">
    <property type="entry name" value="Mannan_Polymerase_Subunit"/>
</dbReference>
<dbReference type="VEuPathDB" id="FungiDB:DEHA2C11902g"/>
<dbReference type="CAZy" id="GT62">
    <property type="family name" value="Glycosyltransferase Family 62"/>
</dbReference>
<dbReference type="RefSeq" id="XP_458193.2">
    <property type="nucleotide sequence ID" value="XM_458193.1"/>
</dbReference>
<sequence length="399" mass="45806">MLVNKRQTPCILVSFFIGIVFFTVLNMSKSHINSDSISKHFSSVTQAKAQPKESMASKARKAFKKKVYIDDEFEYSKITYMNTKLVNSRTDKSMLVVSSVGNKDSYGKDKSFVDLLNTIGSIDYEANSISLGFLIGEKEEFGNVETFFDNYFNELAKVDANAKKTLAQYVNRVTLLTAPFIDKAFQSIDRNDRHNDNLQRLRRRSIARSRNFLLLHSLQNEKYTLFIDSDIVKIQHPQMIKSFIATGKDIIVPRIIRGDLQDYDKNSWVGERTVPSPEQYKKLDSNDWENWDYVPRDVEDKMMHFDKFIEKHKGDPNTHLTKRPGYLMKLDSVGGAILFSKSVIYKQGVVFPPNYIIGTTWDRLEGYDGIETEGLCYVAKSLGYECYGMPNMVAEHSPE</sequence>
<dbReference type="Proteomes" id="UP000000599">
    <property type="component" value="Chromosome C"/>
</dbReference>
<name>Q6BUC6_DEBHA</name>
<keyword evidence="3" id="KW-1185">Reference proteome</keyword>
<proteinExistence type="inferred from homology"/>
<organism evidence="2 3">
    <name type="scientific">Debaryomyces hansenii (strain ATCC 36239 / CBS 767 / BCRC 21394 / JCM 1990 / NBRC 0083 / IGC 2968)</name>
    <name type="common">Yeast</name>
    <name type="synonym">Torulaspora hansenii</name>
    <dbReference type="NCBI Taxonomy" id="284592"/>
    <lineage>
        <taxon>Eukaryota</taxon>
        <taxon>Fungi</taxon>
        <taxon>Dikarya</taxon>
        <taxon>Ascomycota</taxon>
        <taxon>Saccharomycotina</taxon>
        <taxon>Pichiomycetes</taxon>
        <taxon>Debaryomycetaceae</taxon>
        <taxon>Debaryomyces</taxon>
    </lineage>
</organism>
<dbReference type="Gene3D" id="3.90.550.10">
    <property type="entry name" value="Spore Coat Polysaccharide Biosynthesis Protein SpsA, Chain A"/>
    <property type="match status" value="1"/>
</dbReference>
<evidence type="ECO:0000256" key="1">
    <source>
        <dbReference type="ARBA" id="ARBA00037964"/>
    </source>
</evidence>
<protein>
    <submittedName>
        <fullName evidence="2">DEHA2C11902p</fullName>
    </submittedName>
</protein>
<dbReference type="GO" id="GO:0006487">
    <property type="term" value="P:protein N-linked glycosylation"/>
    <property type="evidence" value="ECO:0007669"/>
    <property type="project" value="TreeGrafter"/>
</dbReference>
<dbReference type="OrthoDB" id="204164at2759"/>
<evidence type="ECO:0000313" key="2">
    <source>
        <dbReference type="EMBL" id="CAG86269.2"/>
    </source>
</evidence>
<dbReference type="Pfam" id="PF03452">
    <property type="entry name" value="Anp1"/>
    <property type="match status" value="1"/>
</dbReference>
<dbReference type="PANTHER" id="PTHR43083:SF6">
    <property type="entry name" value="MANNAN POLYMERASE COMPLEXES SUBUNIT MNN9"/>
    <property type="match status" value="1"/>
</dbReference>
<comment type="similarity">
    <text evidence="1">Belongs to the ANP1/MMN9/VAN1 family.</text>
</comment>
<gene>
    <name evidence="2" type="ordered locus">DEHA2C11902g</name>
</gene>
<dbReference type="GO" id="GO:0000136">
    <property type="term" value="C:mannan polymerase complex"/>
    <property type="evidence" value="ECO:0007669"/>
    <property type="project" value="TreeGrafter"/>
</dbReference>
<dbReference type="AlphaFoldDB" id="Q6BUC6"/>
<reference evidence="2 3" key="1">
    <citation type="journal article" date="2004" name="Nature">
        <title>Genome evolution in yeasts.</title>
        <authorList>
            <consortium name="Genolevures"/>
            <person name="Dujon B."/>
            <person name="Sherman D."/>
            <person name="Fischer G."/>
            <person name="Durrens P."/>
            <person name="Casaregola S."/>
            <person name="Lafontaine I."/>
            <person name="de Montigny J."/>
            <person name="Marck C."/>
            <person name="Neuveglise C."/>
            <person name="Talla E."/>
            <person name="Goffard N."/>
            <person name="Frangeul L."/>
            <person name="Aigle M."/>
            <person name="Anthouard V."/>
            <person name="Babour A."/>
            <person name="Barbe V."/>
            <person name="Barnay S."/>
            <person name="Blanchin S."/>
            <person name="Beckerich J.M."/>
            <person name="Beyne E."/>
            <person name="Bleykasten C."/>
            <person name="Boisrame A."/>
            <person name="Boyer J."/>
            <person name="Cattolico L."/>
            <person name="Confanioleri F."/>
            <person name="de Daruvar A."/>
            <person name="Despons L."/>
            <person name="Fabre E."/>
            <person name="Fairhead C."/>
            <person name="Ferry-Dumazet H."/>
            <person name="Groppi A."/>
            <person name="Hantraye F."/>
            <person name="Hennequin C."/>
            <person name="Jauniaux N."/>
            <person name="Joyet P."/>
            <person name="Kachouri R."/>
            <person name="Kerrest A."/>
            <person name="Koszul R."/>
            <person name="Lemaire M."/>
            <person name="Lesur I."/>
            <person name="Ma L."/>
            <person name="Muller H."/>
            <person name="Nicaud J.M."/>
            <person name="Nikolski M."/>
            <person name="Oztas S."/>
            <person name="Ozier-Kalogeropoulos O."/>
            <person name="Pellenz S."/>
            <person name="Potier S."/>
            <person name="Richard G.F."/>
            <person name="Straub M.L."/>
            <person name="Suleau A."/>
            <person name="Swennene D."/>
            <person name="Tekaia F."/>
            <person name="Wesolowski-Louvel M."/>
            <person name="Westhof E."/>
            <person name="Wirth B."/>
            <person name="Zeniou-Meyer M."/>
            <person name="Zivanovic I."/>
            <person name="Bolotin-Fukuhara M."/>
            <person name="Thierry A."/>
            <person name="Bouchier C."/>
            <person name="Caudron B."/>
            <person name="Scarpelli C."/>
            <person name="Gaillardin C."/>
            <person name="Weissenbach J."/>
            <person name="Wincker P."/>
            <person name="Souciet J.L."/>
        </authorList>
    </citation>
    <scope>NUCLEOTIDE SEQUENCE [LARGE SCALE GENOMIC DNA]</scope>
    <source>
        <strain evidence="3">ATCC 36239 / CBS 767 / BCRC 21394 / JCM 1990 / NBRC 0083 / IGC 2968</strain>
    </source>
</reference>